<dbReference type="InterPro" id="IPR050266">
    <property type="entry name" value="AB_hydrolase_sf"/>
</dbReference>
<dbReference type="Pfam" id="PF00561">
    <property type="entry name" value="Abhydrolase_1"/>
    <property type="match status" value="1"/>
</dbReference>
<dbReference type="Proteomes" id="UP000831775">
    <property type="component" value="Chromosome"/>
</dbReference>
<dbReference type="RefSeq" id="WP_244684487.1">
    <property type="nucleotide sequence ID" value="NZ_CP095043.1"/>
</dbReference>
<dbReference type="Gene3D" id="3.40.50.1820">
    <property type="entry name" value="alpha/beta hydrolase"/>
    <property type="match status" value="1"/>
</dbReference>
<evidence type="ECO:0000313" key="2">
    <source>
        <dbReference type="EMBL" id="UOQ59463.1"/>
    </source>
</evidence>
<dbReference type="EMBL" id="CP095043">
    <property type="protein sequence ID" value="UOQ59463.1"/>
    <property type="molecule type" value="Genomic_DNA"/>
</dbReference>
<name>A0ABY4FT35_9MICO</name>
<dbReference type="PANTHER" id="PTHR43798">
    <property type="entry name" value="MONOACYLGLYCEROL LIPASE"/>
    <property type="match status" value="1"/>
</dbReference>
<feature type="domain" description="AB hydrolase-1" evidence="1">
    <location>
        <begin position="39"/>
        <end position="289"/>
    </location>
</feature>
<dbReference type="SUPFAM" id="SSF53474">
    <property type="entry name" value="alpha/beta-Hydrolases"/>
    <property type="match status" value="1"/>
</dbReference>
<keyword evidence="3" id="KW-1185">Reference proteome</keyword>
<gene>
    <name evidence="2" type="ORF">MUN76_10405</name>
</gene>
<organism evidence="2 3">
    <name type="scientific">Leucobacter rhizosphaerae</name>
    <dbReference type="NCBI Taxonomy" id="2932245"/>
    <lineage>
        <taxon>Bacteria</taxon>
        <taxon>Bacillati</taxon>
        <taxon>Actinomycetota</taxon>
        <taxon>Actinomycetes</taxon>
        <taxon>Micrococcales</taxon>
        <taxon>Microbacteriaceae</taxon>
        <taxon>Leucobacter</taxon>
    </lineage>
</organism>
<dbReference type="PANTHER" id="PTHR43798:SF33">
    <property type="entry name" value="HYDROLASE, PUTATIVE (AFU_ORTHOLOGUE AFUA_2G14860)-RELATED"/>
    <property type="match status" value="1"/>
</dbReference>
<proteinExistence type="predicted"/>
<evidence type="ECO:0000259" key="1">
    <source>
        <dbReference type="Pfam" id="PF00561"/>
    </source>
</evidence>
<dbReference type="InterPro" id="IPR000073">
    <property type="entry name" value="AB_hydrolase_1"/>
</dbReference>
<reference evidence="2 3" key="1">
    <citation type="submission" date="2022-04" db="EMBL/GenBank/DDBJ databases">
        <title>Leucobacter sp. isolated from rhizosphere of onion.</title>
        <authorList>
            <person name="Won M."/>
            <person name="Lee C.-M."/>
            <person name="Woen H.-Y."/>
            <person name="Kwon S.-W."/>
        </authorList>
    </citation>
    <scope>NUCLEOTIDE SEQUENCE [LARGE SCALE GENOMIC DNA]</scope>
    <source>
        <strain evidence="2 3">H25R-14</strain>
    </source>
</reference>
<dbReference type="GO" id="GO:0016787">
    <property type="term" value="F:hydrolase activity"/>
    <property type="evidence" value="ECO:0007669"/>
    <property type="project" value="UniProtKB-KW"/>
</dbReference>
<dbReference type="InterPro" id="IPR029058">
    <property type="entry name" value="AB_hydrolase_fold"/>
</dbReference>
<evidence type="ECO:0000313" key="3">
    <source>
        <dbReference type="Proteomes" id="UP000831775"/>
    </source>
</evidence>
<accession>A0ABY4FT35</accession>
<protein>
    <submittedName>
        <fullName evidence="2">Alpha/beta hydrolase</fullName>
    </submittedName>
</protein>
<dbReference type="PRINTS" id="PR00412">
    <property type="entry name" value="EPOXHYDRLASE"/>
</dbReference>
<sequence length="309" mass="33982">MTTEFASKGGRTVVLQLTPVRSEHAGVRISGCVGGSGAPVLLLHGYPQTSRMWHPVAERLAEHHTVVLADLRGYGDSDKPAPAPDGSTYAKRAMARDQHALMHSLGFDRFAVVGHDRGARVAHRLALDAPEAVDRLAVLDIVPTLHMFDHVDRAMASTYFHWFFLALRNGLPESLISADPRTWLRSRFTGRNAGGRPIDPEAYAEYERCFLSPGAIEASTADYQSAATVDLEHDRADHLADRRLAMPLLALWGAHGYVGANFDVVDVWRTYAEHARGTEISADHYLAEEAPERVAEELLAFLAEREDAA</sequence>
<dbReference type="InterPro" id="IPR000639">
    <property type="entry name" value="Epox_hydrolase-like"/>
</dbReference>
<keyword evidence="2" id="KW-0378">Hydrolase</keyword>
<dbReference type="PRINTS" id="PR00111">
    <property type="entry name" value="ABHYDROLASE"/>
</dbReference>